<feature type="binding site" evidence="10">
    <location>
        <begin position="15"/>
        <end position="20"/>
    </location>
    <ligand>
        <name>substrate</name>
    </ligand>
</feature>
<dbReference type="SUPFAM" id="SSF52540">
    <property type="entry name" value="P-loop containing nucleoside triphosphate hydrolases"/>
    <property type="match status" value="1"/>
</dbReference>
<comment type="catalytic activity">
    <reaction evidence="9 10 11">
        <text>adenosine(37) in tRNA + dimethylallyl diphosphate = N(6)-dimethylallyladenosine(37) in tRNA + diphosphate</text>
        <dbReference type="Rhea" id="RHEA:26482"/>
        <dbReference type="Rhea" id="RHEA-COMP:10162"/>
        <dbReference type="Rhea" id="RHEA-COMP:10375"/>
        <dbReference type="ChEBI" id="CHEBI:33019"/>
        <dbReference type="ChEBI" id="CHEBI:57623"/>
        <dbReference type="ChEBI" id="CHEBI:74411"/>
        <dbReference type="ChEBI" id="CHEBI:74415"/>
        <dbReference type="EC" id="2.5.1.75"/>
    </reaction>
</comment>
<reference evidence="14" key="1">
    <citation type="submission" date="2020-10" db="EMBL/GenBank/DDBJ databases">
        <title>Microbiome of the Black Sea water column analyzed by genome centric metagenomics.</title>
        <authorList>
            <person name="Cabello-Yeves P.J."/>
            <person name="Callieri C."/>
            <person name="Picazo A."/>
            <person name="Mehrshad M."/>
            <person name="Haro-Moreno J.M."/>
            <person name="Roda-Garcia J."/>
            <person name="Dzembekova N."/>
            <person name="Slabakova V."/>
            <person name="Slabakova N."/>
            <person name="Moncheva S."/>
            <person name="Rodriguez-Valera F."/>
        </authorList>
    </citation>
    <scope>NUCLEOTIDE SEQUENCE</scope>
    <source>
        <strain evidence="14">BS30m-G43</strain>
    </source>
</reference>
<name>A0A937M2H5_9GAMM</name>
<keyword evidence="4 10" id="KW-0808">Transferase</keyword>
<comment type="caution">
    <text evidence="14">The sequence shown here is derived from an EMBL/GenBank/DDBJ whole genome shotgun (WGS) entry which is preliminary data.</text>
</comment>
<sequence length="316" mass="36425">MKNLKKPVVLLLGPTASGKTDLALNLYSEIPIEIISVDSVMVYKDFNLGSAKPSLEILKKYPHHLIDVLTPESIYTASDFVQDAIRLIEEAHQKGKLPILVGGSMMYFQSLLKGLDDLPTRNDHFREEMKAIKKSKGINVLFNELKLKDPDYANTLKENDSQRIIRALEIIHFSKKSLSSQLGRFSNNSSLDGYHVIQLGIFPKDRKLLHKRIEMRLEKIIDDGLVDETKKIIQTYNIKNDHPALKAINYKQALSFINNKYDNETLFLKALYATRQFAKRQVTWMRSWDNLELFDINEGQKILKIIKNTKEFQSFL</sequence>
<evidence type="ECO:0000256" key="12">
    <source>
        <dbReference type="RuleBase" id="RU003784"/>
    </source>
</evidence>
<feature type="region of interest" description="Interaction with substrate tRNA" evidence="10">
    <location>
        <begin position="38"/>
        <end position="41"/>
    </location>
</feature>
<feature type="site" description="Interaction with substrate tRNA" evidence="10">
    <location>
        <position position="104"/>
    </location>
</feature>
<dbReference type="NCBIfam" id="TIGR00174">
    <property type="entry name" value="miaA"/>
    <property type="match status" value="1"/>
</dbReference>
<evidence type="ECO:0000256" key="4">
    <source>
        <dbReference type="ARBA" id="ARBA00022679"/>
    </source>
</evidence>
<dbReference type="Gene3D" id="3.40.50.300">
    <property type="entry name" value="P-loop containing nucleotide triphosphate hydrolases"/>
    <property type="match status" value="1"/>
</dbReference>
<evidence type="ECO:0000256" key="1">
    <source>
        <dbReference type="ARBA" id="ARBA00001946"/>
    </source>
</evidence>
<dbReference type="Pfam" id="PF01715">
    <property type="entry name" value="IPPT"/>
    <property type="match status" value="1"/>
</dbReference>
<evidence type="ECO:0000256" key="6">
    <source>
        <dbReference type="ARBA" id="ARBA00022741"/>
    </source>
</evidence>
<dbReference type="HAMAP" id="MF_00185">
    <property type="entry name" value="IPP_trans"/>
    <property type="match status" value="1"/>
</dbReference>
<evidence type="ECO:0000256" key="5">
    <source>
        <dbReference type="ARBA" id="ARBA00022694"/>
    </source>
</evidence>
<keyword evidence="7 10" id="KW-0067">ATP-binding</keyword>
<dbReference type="InterPro" id="IPR027417">
    <property type="entry name" value="P-loop_NTPase"/>
</dbReference>
<gene>
    <name evidence="10 14" type="primary">miaA</name>
    <name evidence="14" type="ORF">ISR29_04480</name>
</gene>
<evidence type="ECO:0000256" key="2">
    <source>
        <dbReference type="ARBA" id="ARBA00003213"/>
    </source>
</evidence>
<dbReference type="InterPro" id="IPR018022">
    <property type="entry name" value="IPT"/>
</dbReference>
<dbReference type="AlphaFoldDB" id="A0A937M2H5"/>
<proteinExistence type="inferred from homology"/>
<evidence type="ECO:0000256" key="3">
    <source>
        <dbReference type="ARBA" id="ARBA00005842"/>
    </source>
</evidence>
<evidence type="ECO:0000256" key="11">
    <source>
        <dbReference type="RuleBase" id="RU003783"/>
    </source>
</evidence>
<dbReference type="GO" id="GO:0005524">
    <property type="term" value="F:ATP binding"/>
    <property type="evidence" value="ECO:0007669"/>
    <property type="project" value="UniProtKB-UniRule"/>
</dbReference>
<dbReference type="InterPro" id="IPR039657">
    <property type="entry name" value="Dimethylallyltransferase"/>
</dbReference>
<feature type="binding site" evidence="10">
    <location>
        <begin position="13"/>
        <end position="20"/>
    </location>
    <ligand>
        <name>ATP</name>
        <dbReference type="ChEBI" id="CHEBI:30616"/>
    </ligand>
</feature>
<comment type="similarity">
    <text evidence="3 10 13">Belongs to the IPP transferase family.</text>
</comment>
<feature type="region of interest" description="Interaction with substrate tRNA" evidence="10">
    <location>
        <begin position="162"/>
        <end position="166"/>
    </location>
</feature>
<feature type="site" description="Interaction with substrate tRNA" evidence="10">
    <location>
        <position position="126"/>
    </location>
</feature>
<evidence type="ECO:0000313" key="14">
    <source>
        <dbReference type="EMBL" id="MBL6903439.1"/>
    </source>
</evidence>
<dbReference type="Proteomes" id="UP000705230">
    <property type="component" value="Unassembled WGS sequence"/>
</dbReference>
<dbReference type="GO" id="GO:0006400">
    <property type="term" value="P:tRNA modification"/>
    <property type="evidence" value="ECO:0007669"/>
    <property type="project" value="TreeGrafter"/>
</dbReference>
<accession>A0A937M2H5</accession>
<dbReference type="PANTHER" id="PTHR11088:SF60">
    <property type="entry name" value="TRNA DIMETHYLALLYLTRANSFERASE"/>
    <property type="match status" value="1"/>
</dbReference>
<dbReference type="EMBL" id="JADHSG010000005">
    <property type="protein sequence ID" value="MBL6903439.1"/>
    <property type="molecule type" value="Genomic_DNA"/>
</dbReference>
<evidence type="ECO:0000256" key="13">
    <source>
        <dbReference type="RuleBase" id="RU003785"/>
    </source>
</evidence>
<evidence type="ECO:0000313" key="15">
    <source>
        <dbReference type="Proteomes" id="UP000705230"/>
    </source>
</evidence>
<comment type="function">
    <text evidence="2 10 12">Catalyzes the transfer of a dimethylallyl group onto the adenine at position 37 in tRNAs that read codons beginning with uridine, leading to the formation of N6-(dimethylallyl)adenosine (i(6)A).</text>
</comment>
<dbReference type="EC" id="2.5.1.75" evidence="10"/>
<dbReference type="Gene3D" id="1.10.20.140">
    <property type="match status" value="1"/>
</dbReference>
<keyword evidence="8 10" id="KW-0460">Magnesium</keyword>
<evidence type="ECO:0000256" key="9">
    <source>
        <dbReference type="ARBA" id="ARBA00049563"/>
    </source>
</evidence>
<evidence type="ECO:0000256" key="10">
    <source>
        <dbReference type="HAMAP-Rule" id="MF_00185"/>
    </source>
</evidence>
<keyword evidence="6 10" id="KW-0547">Nucleotide-binding</keyword>
<protein>
    <recommendedName>
        <fullName evidence="10">tRNA dimethylallyltransferase</fullName>
        <ecNumber evidence="10">2.5.1.75</ecNumber>
    </recommendedName>
    <alternativeName>
        <fullName evidence="10">Dimethylallyl diphosphate:tRNA dimethylallyltransferase</fullName>
        <shortName evidence="10">DMAPP:tRNA dimethylallyltransferase</shortName>
        <shortName evidence="10">DMATase</shortName>
    </alternativeName>
    <alternativeName>
        <fullName evidence="10">Isopentenyl-diphosphate:tRNA isopentenyltransferase</fullName>
        <shortName evidence="10">IPP transferase</shortName>
        <shortName evidence="10">IPPT</shortName>
        <shortName evidence="10">IPTase</shortName>
    </alternativeName>
</protein>
<organism evidence="14 15">
    <name type="scientific">SAR86 cluster bacterium</name>
    <dbReference type="NCBI Taxonomy" id="2030880"/>
    <lineage>
        <taxon>Bacteria</taxon>
        <taxon>Pseudomonadati</taxon>
        <taxon>Pseudomonadota</taxon>
        <taxon>Gammaproteobacteria</taxon>
        <taxon>SAR86 cluster</taxon>
    </lineage>
</organism>
<comment type="cofactor">
    <cofactor evidence="1 10">
        <name>Mg(2+)</name>
        <dbReference type="ChEBI" id="CHEBI:18420"/>
    </cofactor>
</comment>
<dbReference type="GO" id="GO:0052381">
    <property type="term" value="F:tRNA dimethylallyltransferase activity"/>
    <property type="evidence" value="ECO:0007669"/>
    <property type="project" value="UniProtKB-UniRule"/>
</dbReference>
<evidence type="ECO:0000256" key="7">
    <source>
        <dbReference type="ARBA" id="ARBA00022840"/>
    </source>
</evidence>
<evidence type="ECO:0000256" key="8">
    <source>
        <dbReference type="ARBA" id="ARBA00022842"/>
    </source>
</evidence>
<keyword evidence="5 10" id="KW-0819">tRNA processing</keyword>
<comment type="subunit">
    <text evidence="10">Monomer.</text>
</comment>
<comment type="caution">
    <text evidence="10">Lacks conserved residue(s) required for the propagation of feature annotation.</text>
</comment>
<dbReference type="PANTHER" id="PTHR11088">
    <property type="entry name" value="TRNA DIMETHYLALLYLTRANSFERASE"/>
    <property type="match status" value="1"/>
</dbReference>